<keyword evidence="3" id="KW-0732">Signal</keyword>
<dbReference type="SUPFAM" id="SSF53807">
    <property type="entry name" value="Helical backbone' metal receptor"/>
    <property type="match status" value="1"/>
</dbReference>
<name>A0ABZ3F017_9FIRM</name>
<accession>A0ABZ3F017</accession>
<proteinExistence type="inferred from homology"/>
<reference evidence="5 6" key="1">
    <citation type="submission" date="2024-02" db="EMBL/GenBank/DDBJ databases">
        <title>Bacterial strain from lacustrine sediment.</title>
        <authorList>
            <person name="Petit C."/>
            <person name="Fadhlaoui K."/>
        </authorList>
    </citation>
    <scope>NUCLEOTIDE SEQUENCE [LARGE SCALE GENOMIC DNA]</scope>
    <source>
        <strain evidence="5 6">IPX-CK</strain>
    </source>
</reference>
<evidence type="ECO:0000256" key="3">
    <source>
        <dbReference type="SAM" id="SignalP"/>
    </source>
</evidence>
<comment type="similarity">
    <text evidence="1">Belongs to the bacterial solute-binding protein 8 family.</text>
</comment>
<evidence type="ECO:0000313" key="5">
    <source>
        <dbReference type="EMBL" id="XAH75232.1"/>
    </source>
</evidence>
<dbReference type="PROSITE" id="PS50983">
    <property type="entry name" value="FE_B12_PBP"/>
    <property type="match status" value="1"/>
</dbReference>
<feature type="chain" id="PRO_5046410284" evidence="3">
    <location>
        <begin position="23"/>
        <end position="359"/>
    </location>
</feature>
<feature type="region of interest" description="Disordered" evidence="2">
    <location>
        <begin position="23"/>
        <end position="53"/>
    </location>
</feature>
<dbReference type="PANTHER" id="PTHR30535">
    <property type="entry name" value="VITAMIN B12-BINDING PROTEIN"/>
    <property type="match status" value="1"/>
</dbReference>
<protein>
    <submittedName>
        <fullName evidence="5">ABC transporter substrate-binding protein</fullName>
    </submittedName>
</protein>
<dbReference type="InterPro" id="IPR050902">
    <property type="entry name" value="ABC_Transporter_SBP"/>
</dbReference>
<sequence>MKKKLLSLLVVTILGVSFAGCAQNDSSSTTESNIAESDITETESESTVSESQSGTVYPLTINNYSIEDDGAIWAEKEQVFESAPERIVCNMQGSAEVLIRLGLGDRIVGVAGVFGDVDSDIKEEFDKIPMLSEDYAGQEVILGANPDFVIGRGDLFVDADYGSGTVDFLNDSGIRTYIMNTGKEGAVFDDFFTDIDELGQIFDVQEAADALIEQYQKQIDDLTNNPAWNGKEKTIAEIASVEDGNFVVSSGKGEYFQNDALQLVGLNNIFKDAPAYEVSNEELIENNPDVLLLFKYNGGPDTDVMVEELYQNETLQDVTAIKEKQIYVADFNAFYGTGGGIFNAVSNLAQNVWLSDTQD</sequence>
<dbReference type="RefSeq" id="WP_342758795.1">
    <property type="nucleotide sequence ID" value="NZ_CP146256.1"/>
</dbReference>
<dbReference type="Pfam" id="PF01497">
    <property type="entry name" value="Peripla_BP_2"/>
    <property type="match status" value="1"/>
</dbReference>
<dbReference type="Proteomes" id="UP001451571">
    <property type="component" value="Chromosome"/>
</dbReference>
<dbReference type="InterPro" id="IPR002491">
    <property type="entry name" value="ABC_transptr_periplasmic_BD"/>
</dbReference>
<dbReference type="EMBL" id="CP146256">
    <property type="protein sequence ID" value="XAH75232.1"/>
    <property type="molecule type" value="Genomic_DNA"/>
</dbReference>
<feature type="domain" description="Fe/B12 periplasmic-binding" evidence="4">
    <location>
        <begin position="86"/>
        <end position="359"/>
    </location>
</feature>
<gene>
    <name evidence="5" type="ORF">V6984_05600</name>
</gene>
<feature type="compositionally biased region" description="Polar residues" evidence="2">
    <location>
        <begin position="23"/>
        <end position="35"/>
    </location>
</feature>
<evidence type="ECO:0000259" key="4">
    <source>
        <dbReference type="PROSITE" id="PS50983"/>
    </source>
</evidence>
<dbReference type="PANTHER" id="PTHR30535:SF7">
    <property type="entry name" value="IRON(III) DICITRATE-BINDING PROTEIN"/>
    <property type="match status" value="1"/>
</dbReference>
<keyword evidence="6" id="KW-1185">Reference proteome</keyword>
<dbReference type="Gene3D" id="3.40.50.1980">
    <property type="entry name" value="Nitrogenase molybdenum iron protein domain"/>
    <property type="match status" value="2"/>
</dbReference>
<organism evidence="5 6">
    <name type="scientific">Kineothrix sedimenti</name>
    <dbReference type="NCBI Taxonomy" id="3123317"/>
    <lineage>
        <taxon>Bacteria</taxon>
        <taxon>Bacillati</taxon>
        <taxon>Bacillota</taxon>
        <taxon>Clostridia</taxon>
        <taxon>Lachnospirales</taxon>
        <taxon>Lachnospiraceae</taxon>
        <taxon>Kineothrix</taxon>
    </lineage>
</organism>
<feature type="signal peptide" evidence="3">
    <location>
        <begin position="1"/>
        <end position="22"/>
    </location>
</feature>
<evidence type="ECO:0000256" key="1">
    <source>
        <dbReference type="ARBA" id="ARBA00008814"/>
    </source>
</evidence>
<dbReference type="PROSITE" id="PS51257">
    <property type="entry name" value="PROKAR_LIPOPROTEIN"/>
    <property type="match status" value="1"/>
</dbReference>
<evidence type="ECO:0000313" key="6">
    <source>
        <dbReference type="Proteomes" id="UP001451571"/>
    </source>
</evidence>
<evidence type="ECO:0000256" key="2">
    <source>
        <dbReference type="SAM" id="MobiDB-lite"/>
    </source>
</evidence>